<keyword evidence="2" id="KW-1185">Reference proteome</keyword>
<accession>A0A1H7VQX5</accession>
<evidence type="ECO:0000313" key="1">
    <source>
        <dbReference type="EMBL" id="SEM11424.1"/>
    </source>
</evidence>
<evidence type="ECO:0000313" key="2">
    <source>
        <dbReference type="Proteomes" id="UP000198553"/>
    </source>
</evidence>
<sequence length="49" mass="6056">MDKEKLDELLREYGYPQEAINRFMKETEELDFEEAKKRIMPYRDITADR</sequence>
<gene>
    <name evidence="1" type="ORF">SAMN05192533_10160</name>
</gene>
<dbReference type="EMBL" id="FOBW01000001">
    <property type="protein sequence ID" value="SEM11424.1"/>
    <property type="molecule type" value="Genomic_DNA"/>
</dbReference>
<name>A0A1H7VQX5_9BACI</name>
<reference evidence="2" key="1">
    <citation type="submission" date="2016-10" db="EMBL/GenBank/DDBJ databases">
        <authorList>
            <person name="Varghese N."/>
            <person name="Submissions S."/>
        </authorList>
    </citation>
    <scope>NUCLEOTIDE SEQUENCE [LARGE SCALE GENOMIC DNA]</scope>
    <source>
        <strain evidence="2">B48,IBRC-M 10115,DSM 25386,CECT 8001</strain>
    </source>
</reference>
<dbReference type="AlphaFoldDB" id="A0A1H7VQX5"/>
<dbReference type="Proteomes" id="UP000198553">
    <property type="component" value="Unassembled WGS sequence"/>
</dbReference>
<protein>
    <submittedName>
        <fullName evidence="1">Uncharacterized protein</fullName>
    </submittedName>
</protein>
<proteinExistence type="predicted"/>
<organism evidence="1 2">
    <name type="scientific">Mesobacillus persicus</name>
    <dbReference type="NCBI Taxonomy" id="930146"/>
    <lineage>
        <taxon>Bacteria</taxon>
        <taxon>Bacillati</taxon>
        <taxon>Bacillota</taxon>
        <taxon>Bacilli</taxon>
        <taxon>Bacillales</taxon>
        <taxon>Bacillaceae</taxon>
        <taxon>Mesobacillus</taxon>
    </lineage>
</organism>
<dbReference type="STRING" id="930146.SAMN05192533_10160"/>
<dbReference type="RefSeq" id="WP_170843743.1">
    <property type="nucleotide sequence ID" value="NZ_FOBW01000001.1"/>
</dbReference>